<dbReference type="GO" id="GO:0016298">
    <property type="term" value="F:lipase activity"/>
    <property type="evidence" value="ECO:0007669"/>
    <property type="project" value="TreeGrafter"/>
</dbReference>
<sequence>MKLSINIIDQHSTIMTSTNIFNALQEIYKQGGRNFGVFGLAALGCMPAFRNASGHCKEEMISLVKLHNEALHNILHKLERQLKGFTYSYFDFYTTSLDLIHNPSKYGLKEGKSACCGSGPYWRINSCREKRGIAEYELCANASDCVFFDSNHPTEAANH</sequence>
<evidence type="ECO:0000313" key="3">
    <source>
        <dbReference type="EMBL" id="KAK3043170.1"/>
    </source>
</evidence>
<comment type="caution">
    <text evidence="3">The sequence shown here is derived from an EMBL/GenBank/DDBJ whole genome shotgun (WGS) entry which is preliminary data.</text>
</comment>
<keyword evidence="2" id="KW-0732">Signal</keyword>
<dbReference type="InterPro" id="IPR036514">
    <property type="entry name" value="SGNH_hydro_sf"/>
</dbReference>
<dbReference type="Proteomes" id="UP001188597">
    <property type="component" value="Unassembled WGS sequence"/>
</dbReference>
<dbReference type="InterPro" id="IPR001087">
    <property type="entry name" value="GDSL"/>
</dbReference>
<evidence type="ECO:0000256" key="2">
    <source>
        <dbReference type="ARBA" id="ARBA00022729"/>
    </source>
</evidence>
<comment type="similarity">
    <text evidence="1">Belongs to the 'GDSL' lipolytic enzyme family.</text>
</comment>
<evidence type="ECO:0000256" key="1">
    <source>
        <dbReference type="ARBA" id="ARBA00008668"/>
    </source>
</evidence>
<dbReference type="Gene3D" id="3.40.50.1110">
    <property type="entry name" value="SGNH hydrolase"/>
    <property type="match status" value="1"/>
</dbReference>
<evidence type="ECO:0000313" key="4">
    <source>
        <dbReference type="Proteomes" id="UP001188597"/>
    </source>
</evidence>
<protein>
    <submittedName>
        <fullName evidence="3">Uncharacterized protein</fullName>
    </submittedName>
</protein>
<dbReference type="PANTHER" id="PTHR45966:SF1">
    <property type="entry name" value="GDSL ESTERASE_LIPASE 1-RELATED"/>
    <property type="match status" value="1"/>
</dbReference>
<organism evidence="3 4">
    <name type="scientific">Escallonia herrerae</name>
    <dbReference type="NCBI Taxonomy" id="1293975"/>
    <lineage>
        <taxon>Eukaryota</taxon>
        <taxon>Viridiplantae</taxon>
        <taxon>Streptophyta</taxon>
        <taxon>Embryophyta</taxon>
        <taxon>Tracheophyta</taxon>
        <taxon>Spermatophyta</taxon>
        <taxon>Magnoliopsida</taxon>
        <taxon>eudicotyledons</taxon>
        <taxon>Gunneridae</taxon>
        <taxon>Pentapetalae</taxon>
        <taxon>asterids</taxon>
        <taxon>campanulids</taxon>
        <taxon>Escalloniales</taxon>
        <taxon>Escalloniaceae</taxon>
        <taxon>Escallonia</taxon>
    </lineage>
</organism>
<proteinExistence type="inferred from homology"/>
<dbReference type="EMBL" id="JAVXUP010000009">
    <property type="protein sequence ID" value="KAK3043170.1"/>
    <property type="molecule type" value="Genomic_DNA"/>
</dbReference>
<dbReference type="InterPro" id="IPR044552">
    <property type="entry name" value="GLIP1-5/GLL25"/>
</dbReference>
<dbReference type="Pfam" id="PF00657">
    <property type="entry name" value="Lipase_GDSL"/>
    <property type="match status" value="1"/>
</dbReference>
<accession>A0AA89BI37</accession>
<reference evidence="3" key="1">
    <citation type="submission" date="2022-12" db="EMBL/GenBank/DDBJ databases">
        <title>Draft genome assemblies for two species of Escallonia (Escalloniales).</title>
        <authorList>
            <person name="Chanderbali A."/>
            <person name="Dervinis C."/>
            <person name="Anghel I."/>
            <person name="Soltis D."/>
            <person name="Soltis P."/>
            <person name="Zapata F."/>
        </authorList>
    </citation>
    <scope>NUCLEOTIDE SEQUENCE</scope>
    <source>
        <strain evidence="3">UCBG64.0493</strain>
        <tissue evidence="3">Leaf</tissue>
    </source>
</reference>
<name>A0AA89BI37_9ASTE</name>
<keyword evidence="4" id="KW-1185">Reference proteome</keyword>
<dbReference type="AlphaFoldDB" id="A0AA89BI37"/>
<dbReference type="PANTHER" id="PTHR45966">
    <property type="entry name" value="GDSL-LIKE LIPASE/ACYLHYDROLASE"/>
    <property type="match status" value="1"/>
</dbReference>
<gene>
    <name evidence="3" type="ORF">RJ639_001603</name>
</gene>